<proteinExistence type="predicted"/>
<protein>
    <submittedName>
        <fullName evidence="1">Uncharacterized protein</fullName>
    </submittedName>
</protein>
<organism evidence="1 2">
    <name type="scientific">Wuchereria bancrofti</name>
    <dbReference type="NCBI Taxonomy" id="6293"/>
    <lineage>
        <taxon>Eukaryota</taxon>
        <taxon>Metazoa</taxon>
        <taxon>Ecdysozoa</taxon>
        <taxon>Nematoda</taxon>
        <taxon>Chromadorea</taxon>
        <taxon>Rhabditida</taxon>
        <taxon>Spirurina</taxon>
        <taxon>Spiruromorpha</taxon>
        <taxon>Filarioidea</taxon>
        <taxon>Onchocercidae</taxon>
        <taxon>Wuchereria</taxon>
    </lineage>
</organism>
<name>J9EFR1_WUCBA</name>
<feature type="non-terminal residue" evidence="1">
    <location>
        <position position="1"/>
    </location>
</feature>
<reference evidence="2" key="1">
    <citation type="submission" date="2012-08" db="EMBL/GenBank/DDBJ databases">
        <title>The Genome Sequence of Wuchereria bancrofti.</title>
        <authorList>
            <person name="Nutman T.B."/>
            <person name="Fink D.L."/>
            <person name="Russ C."/>
            <person name="Young S."/>
            <person name="Zeng Q."/>
            <person name="Koehrsen M."/>
            <person name="Alvarado L."/>
            <person name="Berlin A."/>
            <person name="Chapman S.B."/>
            <person name="Chen Z."/>
            <person name="Freedman E."/>
            <person name="Gellesch M."/>
            <person name="Goldberg J."/>
            <person name="Griggs A."/>
            <person name="Gujja S."/>
            <person name="Heilman E.R."/>
            <person name="Heiman D."/>
            <person name="Hepburn T."/>
            <person name="Howarth C."/>
            <person name="Jen D."/>
            <person name="Larson L."/>
            <person name="Lewis B."/>
            <person name="Mehta T."/>
            <person name="Park D."/>
            <person name="Pearson M."/>
            <person name="Roberts A."/>
            <person name="Saif S."/>
            <person name="Shea T."/>
            <person name="Shenoy N."/>
            <person name="Sisk P."/>
            <person name="Stolte C."/>
            <person name="Sykes S."/>
            <person name="Walk T."/>
            <person name="White J."/>
            <person name="Yandava C."/>
            <person name="Haas B."/>
            <person name="Henn M.R."/>
            <person name="Nusbaum C."/>
            <person name="Birren B."/>
        </authorList>
    </citation>
    <scope>NUCLEOTIDE SEQUENCE [LARGE SCALE GENOMIC DNA]</scope>
    <source>
        <strain evidence="2">NA</strain>
    </source>
</reference>
<comment type="caution">
    <text evidence="1">The sequence shown here is derived from an EMBL/GenBank/DDBJ whole genome shotgun (WGS) entry which is preliminary data.</text>
</comment>
<evidence type="ECO:0000313" key="2">
    <source>
        <dbReference type="Proteomes" id="UP000004810"/>
    </source>
</evidence>
<gene>
    <name evidence="1" type="ORF">WUBG_14842</name>
</gene>
<dbReference type="Proteomes" id="UP000004810">
    <property type="component" value="Unassembled WGS sequence"/>
</dbReference>
<dbReference type="EMBL" id="ADBV01012600">
    <property type="protein sequence ID" value="EJW74249.1"/>
    <property type="molecule type" value="Genomic_DNA"/>
</dbReference>
<accession>J9EFR1</accession>
<evidence type="ECO:0000313" key="1">
    <source>
        <dbReference type="EMBL" id="EJW74249.1"/>
    </source>
</evidence>
<dbReference type="AlphaFoldDB" id="J9EFR1"/>
<sequence>GLYDRTHRASDNCLDVVCGEVSANSRVARCRSFSFSAQNCNHTEIFTTSKDKNNAVDIGKAKILLTATGHQKTPLCQSRDCISLTDRSSNFTFSSAHSNKSFTDSFPWGDVTSSVESHISTPKNSDVAIKDDIPMDTSLPYMMLPDTDHISGCNFNRTQISREEYVKDKANVEQKAKVVSYMLLCPV</sequence>